<name>A0A3D9H9G5_9PROT</name>
<proteinExistence type="predicted"/>
<dbReference type="InterPro" id="IPR007038">
    <property type="entry name" value="HupE_UreJ"/>
</dbReference>
<protein>
    <submittedName>
        <fullName evidence="3">Urease accessory protein</fullName>
    </submittedName>
</protein>
<keyword evidence="1" id="KW-0812">Transmembrane</keyword>
<dbReference type="Proteomes" id="UP000256845">
    <property type="component" value="Unassembled WGS sequence"/>
</dbReference>
<dbReference type="Pfam" id="PF04955">
    <property type="entry name" value="HupE_UreJ"/>
    <property type="match status" value="1"/>
</dbReference>
<keyword evidence="1" id="KW-1133">Transmembrane helix</keyword>
<dbReference type="AlphaFoldDB" id="A0A3D9H9G5"/>
<feature type="transmembrane region" description="Helical" evidence="1">
    <location>
        <begin position="63"/>
        <end position="87"/>
    </location>
</feature>
<gene>
    <name evidence="3" type="ORF">DFP90_11037</name>
</gene>
<feature type="transmembrane region" description="Helical" evidence="1">
    <location>
        <begin position="178"/>
        <end position="196"/>
    </location>
</feature>
<evidence type="ECO:0000313" key="4">
    <source>
        <dbReference type="Proteomes" id="UP000256845"/>
    </source>
</evidence>
<keyword evidence="4" id="KW-1185">Reference proteome</keyword>
<sequence>MIKKLLPAGGILLALSSPAYAHLNPAEHGSFMAGATHPLFGLDHLLVMVAVGLWAAQEGRKAIVALPASFVAMMLLGFGLALTGMALPYVEPVILSSVVGLGLLVALAIRLPIGACMMIVGTFALFHGHAHGGEIGSAGALAYGAGFALATALLHGCGIVIGRYARASRNSESPLHQMISRALGGLTVLAGAALILG</sequence>
<organism evidence="3 4">
    <name type="scientific">Aestuariispira insulae</name>
    <dbReference type="NCBI Taxonomy" id="1461337"/>
    <lineage>
        <taxon>Bacteria</taxon>
        <taxon>Pseudomonadati</taxon>
        <taxon>Pseudomonadota</taxon>
        <taxon>Alphaproteobacteria</taxon>
        <taxon>Rhodospirillales</taxon>
        <taxon>Kiloniellaceae</taxon>
        <taxon>Aestuariispira</taxon>
    </lineage>
</organism>
<feature type="signal peptide" evidence="2">
    <location>
        <begin position="1"/>
        <end position="21"/>
    </location>
</feature>
<comment type="caution">
    <text evidence="3">The sequence shown here is derived from an EMBL/GenBank/DDBJ whole genome shotgun (WGS) entry which is preliminary data.</text>
</comment>
<dbReference type="OrthoDB" id="9808192at2"/>
<reference evidence="3 4" key="1">
    <citation type="submission" date="2018-07" db="EMBL/GenBank/DDBJ databases">
        <title>Genomic Encyclopedia of Type Strains, Phase III (KMG-III): the genomes of soil and plant-associated and newly described type strains.</title>
        <authorList>
            <person name="Whitman W."/>
        </authorList>
    </citation>
    <scope>NUCLEOTIDE SEQUENCE [LARGE SCALE GENOMIC DNA]</scope>
    <source>
        <strain evidence="3 4">CECT 8488</strain>
    </source>
</reference>
<feature type="chain" id="PRO_5017602037" evidence="2">
    <location>
        <begin position="22"/>
        <end position="197"/>
    </location>
</feature>
<feature type="transmembrane region" description="Helical" evidence="1">
    <location>
        <begin position="93"/>
        <end position="126"/>
    </location>
</feature>
<keyword evidence="1" id="KW-0472">Membrane</keyword>
<feature type="transmembrane region" description="Helical" evidence="1">
    <location>
        <begin position="138"/>
        <end position="166"/>
    </location>
</feature>
<evidence type="ECO:0000313" key="3">
    <source>
        <dbReference type="EMBL" id="RED46128.1"/>
    </source>
</evidence>
<feature type="transmembrane region" description="Helical" evidence="1">
    <location>
        <begin position="37"/>
        <end position="56"/>
    </location>
</feature>
<accession>A0A3D9H9G5</accession>
<dbReference type="EMBL" id="QRDW01000010">
    <property type="protein sequence ID" value="RED46128.1"/>
    <property type="molecule type" value="Genomic_DNA"/>
</dbReference>
<evidence type="ECO:0000256" key="2">
    <source>
        <dbReference type="SAM" id="SignalP"/>
    </source>
</evidence>
<dbReference type="PIRSF" id="PIRSF016919">
    <property type="entry name" value="HupE_UreJ"/>
    <property type="match status" value="1"/>
</dbReference>
<keyword evidence="2" id="KW-0732">Signal</keyword>
<evidence type="ECO:0000256" key="1">
    <source>
        <dbReference type="SAM" id="Phobius"/>
    </source>
</evidence>
<dbReference type="RefSeq" id="WP_115938062.1">
    <property type="nucleotide sequence ID" value="NZ_QRDW01000010.1"/>
</dbReference>